<reference evidence="1 2" key="1">
    <citation type="journal article" date="2020" name="Mol. Biol. Evol.">
        <title>Distinct Expression and Methylation Patterns for Genes with Different Fates following a Single Whole-Genome Duplication in Flowering Plants.</title>
        <authorList>
            <person name="Shi T."/>
            <person name="Rahmani R.S."/>
            <person name="Gugger P.F."/>
            <person name="Wang M."/>
            <person name="Li H."/>
            <person name="Zhang Y."/>
            <person name="Li Z."/>
            <person name="Wang Q."/>
            <person name="Van de Peer Y."/>
            <person name="Marchal K."/>
            <person name="Chen J."/>
        </authorList>
    </citation>
    <scope>NUCLEOTIDE SEQUENCE [LARGE SCALE GENOMIC DNA]</scope>
    <source>
        <tissue evidence="1">Leaf</tissue>
    </source>
</reference>
<evidence type="ECO:0000313" key="2">
    <source>
        <dbReference type="Proteomes" id="UP000607653"/>
    </source>
</evidence>
<dbReference type="AlphaFoldDB" id="A0A822XDH1"/>
<comment type="caution">
    <text evidence="1">The sequence shown here is derived from an EMBL/GenBank/DDBJ whole genome shotgun (WGS) entry which is preliminary data.</text>
</comment>
<organism evidence="1 2">
    <name type="scientific">Nelumbo nucifera</name>
    <name type="common">Sacred lotus</name>
    <dbReference type="NCBI Taxonomy" id="4432"/>
    <lineage>
        <taxon>Eukaryota</taxon>
        <taxon>Viridiplantae</taxon>
        <taxon>Streptophyta</taxon>
        <taxon>Embryophyta</taxon>
        <taxon>Tracheophyta</taxon>
        <taxon>Spermatophyta</taxon>
        <taxon>Magnoliopsida</taxon>
        <taxon>Proteales</taxon>
        <taxon>Nelumbonaceae</taxon>
        <taxon>Nelumbo</taxon>
    </lineage>
</organism>
<evidence type="ECO:0000313" key="1">
    <source>
        <dbReference type="EMBL" id="DAD19484.1"/>
    </source>
</evidence>
<dbReference type="EMBL" id="DUZY01000001">
    <property type="protein sequence ID" value="DAD19484.1"/>
    <property type="molecule type" value="Genomic_DNA"/>
</dbReference>
<accession>A0A822XDH1</accession>
<proteinExistence type="predicted"/>
<name>A0A822XDH1_NELNU</name>
<protein>
    <submittedName>
        <fullName evidence="1">Uncharacterized protein</fullName>
    </submittedName>
</protein>
<sequence length="58" mass="6700">MPHLTLIRIRQKRFSMNIALTSEEPFYLASETCSTNSLQEMGGVRLERGRERILECEG</sequence>
<dbReference type="Proteomes" id="UP000607653">
    <property type="component" value="Unassembled WGS sequence"/>
</dbReference>
<keyword evidence="2" id="KW-1185">Reference proteome</keyword>
<gene>
    <name evidence="1" type="ORF">HUJ06_020946</name>
</gene>